<dbReference type="InterPro" id="IPR036420">
    <property type="entry name" value="BRCT_dom_sf"/>
</dbReference>
<evidence type="ECO:0000256" key="2">
    <source>
        <dbReference type="ARBA" id="ARBA00022598"/>
    </source>
</evidence>
<dbReference type="InterPro" id="IPR001679">
    <property type="entry name" value="DNA_ligase"/>
</dbReference>
<evidence type="ECO:0000256" key="7">
    <source>
        <dbReference type="ARBA" id="ARBA00022842"/>
    </source>
</evidence>
<gene>
    <name evidence="13" type="ORF">ACHAWO_001173</name>
</gene>
<dbReference type="SUPFAM" id="SSF56091">
    <property type="entry name" value="DNA ligase/mRNA capping enzyme, catalytic domain"/>
    <property type="match status" value="1"/>
</dbReference>
<feature type="region of interest" description="Disordered" evidence="11">
    <location>
        <begin position="681"/>
        <end position="705"/>
    </location>
</feature>
<dbReference type="Proteomes" id="UP001530400">
    <property type="component" value="Unassembled WGS sequence"/>
</dbReference>
<dbReference type="SUPFAM" id="SSF50249">
    <property type="entry name" value="Nucleic acid-binding proteins"/>
    <property type="match status" value="1"/>
</dbReference>
<evidence type="ECO:0000256" key="9">
    <source>
        <dbReference type="ARBA" id="ARBA00023204"/>
    </source>
</evidence>
<reference evidence="13 14" key="1">
    <citation type="submission" date="2024-10" db="EMBL/GenBank/DDBJ databases">
        <title>Updated reference genomes for cyclostephanoid diatoms.</title>
        <authorList>
            <person name="Roberts W.R."/>
            <person name="Alverson A.J."/>
        </authorList>
    </citation>
    <scope>NUCLEOTIDE SEQUENCE [LARGE SCALE GENOMIC DNA]</scope>
    <source>
        <strain evidence="13 14">AJA010-31</strain>
    </source>
</reference>
<dbReference type="NCBIfam" id="NF005932">
    <property type="entry name" value="PRK07956.1"/>
    <property type="match status" value="1"/>
</dbReference>
<keyword evidence="5" id="KW-0227">DNA damage</keyword>
<evidence type="ECO:0000256" key="4">
    <source>
        <dbReference type="ARBA" id="ARBA00022723"/>
    </source>
</evidence>
<accession>A0ABD3NFT9</accession>
<evidence type="ECO:0000256" key="11">
    <source>
        <dbReference type="SAM" id="MobiDB-lite"/>
    </source>
</evidence>
<dbReference type="Gene3D" id="3.40.50.10190">
    <property type="entry name" value="BRCT domain"/>
    <property type="match status" value="1"/>
</dbReference>
<dbReference type="InterPro" id="IPR033136">
    <property type="entry name" value="DNA_ligase_CS"/>
</dbReference>
<dbReference type="GO" id="GO:0003911">
    <property type="term" value="F:DNA ligase (NAD+) activity"/>
    <property type="evidence" value="ECO:0007669"/>
    <property type="project" value="UniProtKB-EC"/>
</dbReference>
<dbReference type="SUPFAM" id="SSF47781">
    <property type="entry name" value="RuvA domain 2-like"/>
    <property type="match status" value="1"/>
</dbReference>
<protein>
    <recommendedName>
        <fullName evidence="1">DNA ligase (NAD(+))</fullName>
        <ecNumber evidence="1">6.5.1.2</ecNumber>
    </recommendedName>
</protein>
<evidence type="ECO:0000256" key="10">
    <source>
        <dbReference type="ARBA" id="ARBA00034005"/>
    </source>
</evidence>
<proteinExistence type="inferred from homology"/>
<dbReference type="Gene3D" id="3.30.470.30">
    <property type="entry name" value="DNA ligase/mRNA capping enzyme"/>
    <property type="match status" value="1"/>
</dbReference>
<feature type="domain" description="BRCT" evidence="12">
    <location>
        <begin position="954"/>
        <end position="1034"/>
    </location>
</feature>
<dbReference type="Gene3D" id="2.40.50.140">
    <property type="entry name" value="Nucleic acid-binding proteins"/>
    <property type="match status" value="1"/>
</dbReference>
<dbReference type="PROSITE" id="PS50172">
    <property type="entry name" value="BRCT"/>
    <property type="match status" value="1"/>
</dbReference>
<organism evidence="13 14">
    <name type="scientific">Cyclotella atomus</name>
    <dbReference type="NCBI Taxonomy" id="382360"/>
    <lineage>
        <taxon>Eukaryota</taxon>
        <taxon>Sar</taxon>
        <taxon>Stramenopiles</taxon>
        <taxon>Ochrophyta</taxon>
        <taxon>Bacillariophyta</taxon>
        <taxon>Coscinodiscophyceae</taxon>
        <taxon>Thalassiosirophycidae</taxon>
        <taxon>Stephanodiscales</taxon>
        <taxon>Stephanodiscaceae</taxon>
        <taxon>Cyclotella</taxon>
    </lineage>
</organism>
<keyword evidence="4" id="KW-0479">Metal-binding</keyword>
<evidence type="ECO:0000256" key="6">
    <source>
        <dbReference type="ARBA" id="ARBA00022833"/>
    </source>
</evidence>
<dbReference type="GO" id="GO:0046872">
    <property type="term" value="F:metal ion binding"/>
    <property type="evidence" value="ECO:0007669"/>
    <property type="project" value="UniProtKB-KW"/>
</dbReference>
<feature type="region of interest" description="Disordered" evidence="11">
    <location>
        <begin position="206"/>
        <end position="230"/>
    </location>
</feature>
<dbReference type="InterPro" id="IPR013839">
    <property type="entry name" value="DNAligase_adenylation"/>
</dbReference>
<dbReference type="Pfam" id="PF01653">
    <property type="entry name" value="DNA_ligase_aden"/>
    <property type="match status" value="1"/>
</dbReference>
<keyword evidence="9" id="KW-0234">DNA repair</keyword>
<keyword evidence="6" id="KW-0862">Zinc</keyword>
<dbReference type="EMBL" id="JALLPJ020001175">
    <property type="protein sequence ID" value="KAL3774858.1"/>
    <property type="molecule type" value="Genomic_DNA"/>
</dbReference>
<sequence>MSVKTFEAAFALFSITVMQSELLIAILASLFDGCAAARQFCGFRMKAFMSTLQHARRPTAPAAFIMCSEAKISRHVLFGARIAPRHDIRSSWIPAASSVLMSTAASSEIPTSTSIKGLSSEEKSIYQELSRLSERIRVLDAAYYGRDTNESTDLEVSDEEYDALARREAELCTAYPHLLALLEHETGLGEKTTRFGGRVGQLYADDNEQDVKPVKKTKKKAARSPAKKRLKRPHLTNAPMQSLDNAMDEGEAVAWLNRVRRLLLSAKQHQSGDASGSIEFPIKIFAEPKIDGLSLSLRYELQELTDNQCTYKFIWAATRGDGSQGEDVTDAVKAAWMSTDIASETKQYTVPKTITVSSDGPNKLQYPPAIIEIRGEVVLPQQSFEEFSEEIAKNPNATSFSNARNAASGILLRSKEPTSDAELERTRWLQSRLRFFAYDIAVSDTDGETSTIQIAGADMNEMRIALANYGFDVPSPIIAETLSLSPAQAFNSSDIPKLLDYHRSVMTSRDVVPASTESSTKPPYHIDGVVYKLSDFKDRRICGSSSRTPRWAIAHKFPPLSAVTRLLDIDIQVGRTGALTPVAILQPVDLGGVMVSRASLHNFHFAKKVLLPGDDPGADSTNVMSGISILVSRAGDVIPQVMKRLFDDDIEDTKNDYEVKQINLEPPSHCPACGSPTTFEFISSPKQPRMRKKKKHDDDNMEMQSDDDQLLQDETGQVLRCSGPQLLCQPRAVNAMAYAFSRTALDVKGISKAKLQQLIEQDIIRYPADLFILFGGDASKENAGKREGEHYVLTLVCLRYSTLLTLVFTEMLEKIAALLGWGTLSSENLADSIQNVASKGVTLSRFIYSLGIPFIGTQASQLIATSYKTADAFLSALEDASSFDESKIADDMVHPFVILTGDDETDKVKGVGPVALSSLLAYSKEKTLLKAARDLAKALTIHEEATVEATENNIVDSPFKDMTIVFTGTLPISRTAAQNAAKERGARSTPNTVSKSTNIVVVGEKGGKKAKQAEEMGVQIMEVDEFMKLIKSQG</sequence>
<evidence type="ECO:0000313" key="13">
    <source>
        <dbReference type="EMBL" id="KAL3774858.1"/>
    </source>
</evidence>
<dbReference type="InterPro" id="IPR001357">
    <property type="entry name" value="BRCT_dom"/>
</dbReference>
<dbReference type="GO" id="GO:0006260">
    <property type="term" value="P:DNA replication"/>
    <property type="evidence" value="ECO:0007669"/>
    <property type="project" value="UniProtKB-KW"/>
</dbReference>
<dbReference type="SMART" id="SM00532">
    <property type="entry name" value="LIGANc"/>
    <property type="match status" value="1"/>
</dbReference>
<evidence type="ECO:0000313" key="14">
    <source>
        <dbReference type="Proteomes" id="UP001530400"/>
    </source>
</evidence>
<dbReference type="AlphaFoldDB" id="A0ABD3NFT9"/>
<dbReference type="InterPro" id="IPR010994">
    <property type="entry name" value="RuvA_2-like"/>
</dbReference>
<evidence type="ECO:0000256" key="1">
    <source>
        <dbReference type="ARBA" id="ARBA00012722"/>
    </source>
</evidence>
<dbReference type="EC" id="6.5.1.2" evidence="1"/>
<comment type="caution">
    <text evidence="13">The sequence shown here is derived from an EMBL/GenBank/DDBJ whole genome shotgun (WGS) entry which is preliminary data.</text>
</comment>
<feature type="compositionally biased region" description="Basic residues" evidence="11">
    <location>
        <begin position="214"/>
        <end position="230"/>
    </location>
</feature>
<keyword evidence="7" id="KW-0460">Magnesium</keyword>
<dbReference type="Pfam" id="PF00533">
    <property type="entry name" value="BRCT"/>
    <property type="match status" value="1"/>
</dbReference>
<dbReference type="Pfam" id="PF03120">
    <property type="entry name" value="OB_DNA_ligase"/>
    <property type="match status" value="1"/>
</dbReference>
<dbReference type="CDD" id="cd17748">
    <property type="entry name" value="BRCT_DNA_ligase_like"/>
    <property type="match status" value="1"/>
</dbReference>
<dbReference type="Gene3D" id="1.10.150.20">
    <property type="entry name" value="5' to 3' exonuclease, C-terminal subdomain"/>
    <property type="match status" value="2"/>
</dbReference>
<keyword evidence="8" id="KW-0520">NAD</keyword>
<dbReference type="GO" id="GO:0006281">
    <property type="term" value="P:DNA repair"/>
    <property type="evidence" value="ECO:0007669"/>
    <property type="project" value="UniProtKB-KW"/>
</dbReference>
<keyword evidence="3" id="KW-0235">DNA replication</keyword>
<dbReference type="InterPro" id="IPR004150">
    <property type="entry name" value="NAD_DNA_ligase_OB"/>
</dbReference>
<dbReference type="SUPFAM" id="SSF52113">
    <property type="entry name" value="BRCT domain"/>
    <property type="match status" value="1"/>
</dbReference>
<name>A0ABD3NFT9_9STRA</name>
<keyword evidence="2" id="KW-0436">Ligase</keyword>
<keyword evidence="14" id="KW-1185">Reference proteome</keyword>
<evidence type="ECO:0000256" key="5">
    <source>
        <dbReference type="ARBA" id="ARBA00022763"/>
    </source>
</evidence>
<dbReference type="HAMAP" id="MF_01588">
    <property type="entry name" value="DNA_ligase_A"/>
    <property type="match status" value="1"/>
</dbReference>
<dbReference type="InterPro" id="IPR013840">
    <property type="entry name" value="DNAligase_N"/>
</dbReference>
<dbReference type="PROSITE" id="PS01056">
    <property type="entry name" value="DNA_LIGASE_N2"/>
    <property type="match status" value="1"/>
</dbReference>
<dbReference type="SMART" id="SM00292">
    <property type="entry name" value="BRCT"/>
    <property type="match status" value="1"/>
</dbReference>
<comment type="catalytic activity">
    <reaction evidence="10">
        <text>NAD(+) + (deoxyribonucleotide)n-3'-hydroxyl + 5'-phospho-(deoxyribonucleotide)m = (deoxyribonucleotide)n+m + AMP + beta-nicotinamide D-nucleotide.</text>
        <dbReference type="EC" id="6.5.1.2"/>
    </reaction>
</comment>
<evidence type="ECO:0000259" key="12">
    <source>
        <dbReference type="PROSITE" id="PS50172"/>
    </source>
</evidence>
<dbReference type="Gene3D" id="1.10.287.610">
    <property type="entry name" value="Helix hairpin bin"/>
    <property type="match status" value="1"/>
</dbReference>
<dbReference type="InterPro" id="IPR012340">
    <property type="entry name" value="NA-bd_OB-fold"/>
</dbReference>
<evidence type="ECO:0000256" key="8">
    <source>
        <dbReference type="ARBA" id="ARBA00023027"/>
    </source>
</evidence>
<evidence type="ECO:0000256" key="3">
    <source>
        <dbReference type="ARBA" id="ARBA00022705"/>
    </source>
</evidence>